<sequence length="94" mass="10447">MMAQGLLDQNVFSFHLRRGSAEDGGELLLGGTDPGLYEGELHYVPVSRKAYWQIKVDKIRYLLDCDQLSGLPEVSFVLGGKPFNLTGEQYVLKG</sequence>
<dbReference type="PANTHER" id="PTHR47966">
    <property type="entry name" value="BETA-SITE APP-CLEAVING ENZYME, ISOFORM A-RELATED"/>
    <property type="match status" value="1"/>
</dbReference>
<dbReference type="InterPro" id="IPR033121">
    <property type="entry name" value="PEPTIDASE_A1"/>
</dbReference>
<dbReference type="Pfam" id="PF00026">
    <property type="entry name" value="Asp"/>
    <property type="match status" value="1"/>
</dbReference>
<name>A0A4D9DI22_9SAUR</name>
<dbReference type="GO" id="GO:0006508">
    <property type="term" value="P:proteolysis"/>
    <property type="evidence" value="ECO:0007669"/>
    <property type="project" value="InterPro"/>
</dbReference>
<evidence type="ECO:0000256" key="1">
    <source>
        <dbReference type="ARBA" id="ARBA00007447"/>
    </source>
</evidence>
<comment type="similarity">
    <text evidence="1">Belongs to the peptidase A1 family.</text>
</comment>
<dbReference type="InterPro" id="IPR021109">
    <property type="entry name" value="Peptidase_aspartic_dom_sf"/>
</dbReference>
<dbReference type="PANTHER" id="PTHR47966:SF51">
    <property type="entry name" value="BETA-SITE APP-CLEAVING ENZYME, ISOFORM A-RELATED"/>
    <property type="match status" value="1"/>
</dbReference>
<organism evidence="3 4">
    <name type="scientific">Platysternon megacephalum</name>
    <name type="common">big-headed turtle</name>
    <dbReference type="NCBI Taxonomy" id="55544"/>
    <lineage>
        <taxon>Eukaryota</taxon>
        <taxon>Metazoa</taxon>
        <taxon>Chordata</taxon>
        <taxon>Craniata</taxon>
        <taxon>Vertebrata</taxon>
        <taxon>Euteleostomi</taxon>
        <taxon>Archelosauria</taxon>
        <taxon>Testudinata</taxon>
        <taxon>Testudines</taxon>
        <taxon>Cryptodira</taxon>
        <taxon>Durocryptodira</taxon>
        <taxon>Testudinoidea</taxon>
        <taxon>Platysternidae</taxon>
        <taxon>Platysternon</taxon>
    </lineage>
</organism>
<proteinExistence type="inferred from homology"/>
<reference evidence="3 4" key="1">
    <citation type="submission" date="2019-04" db="EMBL/GenBank/DDBJ databases">
        <title>Draft genome of the big-headed turtle Platysternon megacephalum.</title>
        <authorList>
            <person name="Gong S."/>
        </authorList>
    </citation>
    <scope>NUCLEOTIDE SEQUENCE [LARGE SCALE GENOMIC DNA]</scope>
    <source>
        <strain evidence="3">DO16091913</strain>
        <tissue evidence="3">Muscle</tissue>
    </source>
</reference>
<reference evidence="3 4" key="2">
    <citation type="submission" date="2019-04" db="EMBL/GenBank/DDBJ databases">
        <title>The genome sequence of big-headed turtle.</title>
        <authorList>
            <person name="Gong S."/>
        </authorList>
    </citation>
    <scope>NUCLEOTIDE SEQUENCE [LARGE SCALE GENOMIC DNA]</scope>
    <source>
        <strain evidence="3">DO16091913</strain>
        <tissue evidence="3">Muscle</tissue>
    </source>
</reference>
<dbReference type="InterPro" id="IPR001461">
    <property type="entry name" value="Aspartic_peptidase_A1"/>
</dbReference>
<evidence type="ECO:0000313" key="4">
    <source>
        <dbReference type="Proteomes" id="UP000297703"/>
    </source>
</evidence>
<dbReference type="Proteomes" id="UP000297703">
    <property type="component" value="Unassembled WGS sequence"/>
</dbReference>
<dbReference type="STRING" id="55544.A0A4D9DI22"/>
<evidence type="ECO:0000313" key="3">
    <source>
        <dbReference type="EMBL" id="TFJ96081.1"/>
    </source>
</evidence>
<feature type="domain" description="Peptidase A1" evidence="2">
    <location>
        <begin position="1"/>
        <end position="94"/>
    </location>
</feature>
<dbReference type="SUPFAM" id="SSF50630">
    <property type="entry name" value="Acid proteases"/>
    <property type="match status" value="1"/>
</dbReference>
<keyword evidence="4" id="KW-1185">Reference proteome</keyword>
<protein>
    <submittedName>
        <fullName evidence="3">Insertase</fullName>
    </submittedName>
</protein>
<dbReference type="GO" id="GO:0005764">
    <property type="term" value="C:lysosome"/>
    <property type="evidence" value="ECO:0007669"/>
    <property type="project" value="TreeGrafter"/>
</dbReference>
<dbReference type="GO" id="GO:0004190">
    <property type="term" value="F:aspartic-type endopeptidase activity"/>
    <property type="evidence" value="ECO:0007669"/>
    <property type="project" value="InterPro"/>
</dbReference>
<dbReference type="Gene3D" id="2.40.70.10">
    <property type="entry name" value="Acid Proteases"/>
    <property type="match status" value="2"/>
</dbReference>
<accession>A0A4D9DI22</accession>
<dbReference type="Gene3D" id="2.60.40.1960">
    <property type="match status" value="1"/>
</dbReference>
<dbReference type="AlphaFoldDB" id="A0A4D9DI22"/>
<gene>
    <name evidence="3" type="ORF">DR999_PMT22159</name>
</gene>
<comment type="caution">
    <text evidence="3">The sequence shown here is derived from an EMBL/GenBank/DDBJ whole genome shotgun (WGS) entry which is preliminary data.</text>
</comment>
<evidence type="ECO:0000259" key="2">
    <source>
        <dbReference type="PROSITE" id="PS51767"/>
    </source>
</evidence>
<dbReference type="EMBL" id="QXTE01000807">
    <property type="protein sequence ID" value="TFJ96081.1"/>
    <property type="molecule type" value="Genomic_DNA"/>
</dbReference>
<dbReference type="PROSITE" id="PS51767">
    <property type="entry name" value="PEPTIDASE_A1"/>
    <property type="match status" value="1"/>
</dbReference>
<dbReference type="OrthoDB" id="771136at2759"/>